<evidence type="ECO:0000313" key="4">
    <source>
        <dbReference type="Proteomes" id="UP000092661"/>
    </source>
</evidence>
<name>A0ABN4RFW8_9BACL</name>
<evidence type="ECO:0000259" key="1">
    <source>
        <dbReference type="Pfam" id="PF08874"/>
    </source>
</evidence>
<evidence type="ECO:0000259" key="2">
    <source>
        <dbReference type="Pfam" id="PF12395"/>
    </source>
</evidence>
<evidence type="ECO:0008006" key="5">
    <source>
        <dbReference type="Google" id="ProtNLM"/>
    </source>
</evidence>
<dbReference type="InterPro" id="IPR022123">
    <property type="entry name" value="DUF3658"/>
</dbReference>
<organism evidence="3 4">
    <name type="scientific">Planococcus antarcticus DSM 14505</name>
    <dbReference type="NCBI Taxonomy" id="1185653"/>
    <lineage>
        <taxon>Bacteria</taxon>
        <taxon>Bacillati</taxon>
        <taxon>Bacillota</taxon>
        <taxon>Bacilli</taxon>
        <taxon>Bacillales</taxon>
        <taxon>Caryophanaceae</taxon>
        <taxon>Planococcus</taxon>
    </lineage>
</organism>
<dbReference type="EMBL" id="CP016534">
    <property type="protein sequence ID" value="ANU10912.1"/>
    <property type="molecule type" value="Genomic_DNA"/>
</dbReference>
<dbReference type="Pfam" id="PF08874">
    <property type="entry name" value="DUF1835"/>
    <property type="match status" value="1"/>
</dbReference>
<feature type="domain" description="DUF3658" evidence="2">
    <location>
        <begin position="222"/>
        <end position="332"/>
    </location>
</feature>
<proteinExistence type="predicted"/>
<dbReference type="InterPro" id="IPR014973">
    <property type="entry name" value="DUF1835"/>
</dbReference>
<dbReference type="Pfam" id="PF12395">
    <property type="entry name" value="DUF3658"/>
    <property type="match status" value="1"/>
</dbReference>
<keyword evidence="4" id="KW-1185">Reference proteome</keyword>
<protein>
    <recommendedName>
        <fullName evidence="5">DUF1835 domain-containing protein</fullName>
    </recommendedName>
</protein>
<feature type="domain" description="DUF1835" evidence="1">
    <location>
        <begin position="68"/>
        <end position="185"/>
    </location>
</feature>
<gene>
    <name evidence="3" type="ORF">BBH88_11620</name>
</gene>
<dbReference type="RefSeq" id="WP_065536865.1">
    <property type="nucleotide sequence ID" value="NZ_CP016534.2"/>
</dbReference>
<sequence length="341" mass="39947">MKKLHETIEKLSGSEAKSLLLGIMYRLESIEIEEDSQSRTVKELLSLSEELRDELQKETCYEVDRTAVHIISGESPAGSLRLGLSRDNQIIGFPNFFAEGPVWKIHTEEGRTIRYEWLRDHINYEIDYIEEEYRSRFLKTLAAIEAIPTNMPIILWTAENADEQVGLRYVLYLLREKKNDLYVINSTQAFQAIYTKEDAQFRVRHSGEVASDQFKEIYQTKLGNSLTNEVKEILQNEWLLLSEKEDVLRIWRNGSIQGVKEDHFDSMIIDTVRRLHAEDETAAFILAARVIGEILFQSEQLIGHNYLEYRIRYLVYNGTFEIKGIPKSMRHYRVKLRLKQH</sequence>
<evidence type="ECO:0000313" key="3">
    <source>
        <dbReference type="EMBL" id="ANU10912.1"/>
    </source>
</evidence>
<dbReference type="Proteomes" id="UP000092661">
    <property type="component" value="Chromosome"/>
</dbReference>
<reference evidence="3" key="1">
    <citation type="submission" date="2016-10" db="EMBL/GenBank/DDBJ databases">
        <authorList>
            <person name="See-Too W.S."/>
        </authorList>
    </citation>
    <scope>NUCLEOTIDE SEQUENCE</scope>
    <source>
        <strain evidence="3">DSM 14505</strain>
    </source>
</reference>
<accession>A0ABN4RFW8</accession>